<dbReference type="AlphaFoldDB" id="Q0J660"/>
<feature type="compositionally biased region" description="Gly residues" evidence="1">
    <location>
        <begin position="1"/>
        <end position="10"/>
    </location>
</feature>
<evidence type="ECO:0000313" key="3">
    <source>
        <dbReference type="Proteomes" id="UP000000763"/>
    </source>
</evidence>
<dbReference type="Proteomes" id="UP000000763">
    <property type="component" value="Chromosome 8"/>
</dbReference>
<name>Q0J660_ORYSJ</name>
<feature type="non-terminal residue" evidence="2">
    <location>
        <position position="1"/>
    </location>
</feature>
<protein>
    <submittedName>
        <fullName evidence="2">Os08g0363200 protein</fullName>
    </submittedName>
</protein>
<evidence type="ECO:0000313" key="2">
    <source>
        <dbReference type="EMBL" id="BAF23555.1"/>
    </source>
</evidence>
<feature type="compositionally biased region" description="Low complexity" evidence="1">
    <location>
        <begin position="38"/>
        <end position="51"/>
    </location>
</feature>
<evidence type="ECO:0000256" key="1">
    <source>
        <dbReference type="SAM" id="MobiDB-lite"/>
    </source>
</evidence>
<gene>
    <name evidence="2" type="ordered locus">Os08g0363200</name>
</gene>
<sequence length="114" mass="12028">LRATAGGGEVGPALHRRQTPRDGWRRRGRACPPSTLHAAAARSPISAVAPSPSRPRRRTGFESLALPLIPGLLNPASRRSCLRTSIEGGLGRISCSWPVGVRSTQASTLRGTIS</sequence>
<reference evidence="2 3" key="1">
    <citation type="journal article" date="2005" name="Nature">
        <title>The map-based sequence of the rice genome.</title>
        <authorList>
            <consortium name="International rice genome sequencing project (IRGSP)"/>
            <person name="Matsumoto T."/>
            <person name="Wu J."/>
            <person name="Kanamori H."/>
            <person name="Katayose Y."/>
            <person name="Fujisawa M."/>
            <person name="Namiki N."/>
            <person name="Mizuno H."/>
            <person name="Yamamoto K."/>
            <person name="Antonio B.A."/>
            <person name="Baba T."/>
            <person name="Sakata K."/>
            <person name="Nagamura Y."/>
            <person name="Aoki H."/>
            <person name="Arikawa K."/>
            <person name="Arita K."/>
            <person name="Bito T."/>
            <person name="Chiden Y."/>
            <person name="Fujitsuka N."/>
            <person name="Fukunaka R."/>
            <person name="Hamada M."/>
            <person name="Harada C."/>
            <person name="Hayashi A."/>
            <person name="Hijishita S."/>
            <person name="Honda M."/>
            <person name="Hosokawa S."/>
            <person name="Ichikawa Y."/>
            <person name="Idonuma A."/>
            <person name="Iijima M."/>
            <person name="Ikeda M."/>
            <person name="Ikeno M."/>
            <person name="Ito K."/>
            <person name="Ito S."/>
            <person name="Ito T."/>
            <person name="Ito Y."/>
            <person name="Ito Y."/>
            <person name="Iwabuchi A."/>
            <person name="Kamiya K."/>
            <person name="Karasawa W."/>
            <person name="Kurita K."/>
            <person name="Katagiri S."/>
            <person name="Kikuta A."/>
            <person name="Kobayashi H."/>
            <person name="Kobayashi N."/>
            <person name="Machita K."/>
            <person name="Maehara T."/>
            <person name="Masukawa M."/>
            <person name="Mizubayashi T."/>
            <person name="Mukai Y."/>
            <person name="Nagasaki H."/>
            <person name="Nagata Y."/>
            <person name="Naito S."/>
            <person name="Nakashima M."/>
            <person name="Nakama Y."/>
            <person name="Nakamichi Y."/>
            <person name="Nakamura M."/>
            <person name="Meguro A."/>
            <person name="Negishi M."/>
            <person name="Ohta I."/>
            <person name="Ohta T."/>
            <person name="Okamoto M."/>
            <person name="Ono N."/>
            <person name="Saji S."/>
            <person name="Sakaguchi M."/>
            <person name="Sakai K."/>
            <person name="Shibata M."/>
            <person name="Shimokawa T."/>
            <person name="Song J."/>
            <person name="Takazaki Y."/>
            <person name="Terasawa K."/>
            <person name="Tsugane M."/>
            <person name="Tsuji K."/>
            <person name="Ueda S."/>
            <person name="Waki K."/>
            <person name="Yamagata H."/>
            <person name="Yamamoto M."/>
            <person name="Yamamoto S."/>
            <person name="Yamane H."/>
            <person name="Yoshiki S."/>
            <person name="Yoshihara R."/>
            <person name="Yukawa K."/>
            <person name="Zhong H."/>
            <person name="Yano M."/>
            <person name="Yuan Q."/>
            <person name="Ouyang S."/>
            <person name="Liu J."/>
            <person name="Jones K.M."/>
            <person name="Gansberger K."/>
            <person name="Moffat K."/>
            <person name="Hill J."/>
            <person name="Bera J."/>
            <person name="Fadrosh D."/>
            <person name="Jin S."/>
            <person name="Johri S."/>
            <person name="Kim M."/>
            <person name="Overton L."/>
            <person name="Reardon M."/>
            <person name="Tsitrin T."/>
            <person name="Vuong H."/>
            <person name="Weaver B."/>
            <person name="Ciecko A."/>
            <person name="Tallon L."/>
            <person name="Jackson J."/>
            <person name="Pai G."/>
            <person name="Aken S.V."/>
            <person name="Utterback T."/>
            <person name="Reidmuller S."/>
            <person name="Feldblyum T."/>
            <person name="Hsiao J."/>
            <person name="Zismann V."/>
            <person name="Iobst S."/>
            <person name="de Vazeille A.R."/>
            <person name="Buell C.R."/>
            <person name="Ying K."/>
            <person name="Li Y."/>
            <person name="Lu T."/>
            <person name="Huang Y."/>
            <person name="Zhao Q."/>
            <person name="Feng Q."/>
            <person name="Zhang L."/>
            <person name="Zhu J."/>
            <person name="Weng Q."/>
            <person name="Mu J."/>
            <person name="Lu Y."/>
            <person name="Fan D."/>
            <person name="Liu Y."/>
            <person name="Guan J."/>
            <person name="Zhang Y."/>
            <person name="Yu S."/>
            <person name="Liu X."/>
            <person name="Zhang Y."/>
            <person name="Hong G."/>
            <person name="Han B."/>
            <person name="Choisne N."/>
            <person name="Demange N."/>
            <person name="Orjeda G."/>
            <person name="Samain S."/>
            <person name="Cattolico L."/>
            <person name="Pelletier E."/>
            <person name="Couloux A."/>
            <person name="Segurens B."/>
            <person name="Wincker P."/>
            <person name="D'Hont A."/>
            <person name="Scarpelli C."/>
            <person name="Weissenbach J."/>
            <person name="Salanoubat M."/>
            <person name="Quetier F."/>
            <person name="Yu Y."/>
            <person name="Kim H.R."/>
            <person name="Rambo T."/>
            <person name="Currie J."/>
            <person name="Collura K."/>
            <person name="Luo M."/>
            <person name="Yang T."/>
            <person name="Ammiraju J.S.S."/>
            <person name="Engler F."/>
            <person name="Soderlund C."/>
            <person name="Wing R.A."/>
            <person name="Palmer L.E."/>
            <person name="de la Bastide M."/>
            <person name="Spiegel L."/>
            <person name="Nascimento L."/>
            <person name="Zutavern T."/>
            <person name="O'Shaughnessy A."/>
            <person name="Dike S."/>
            <person name="Dedhia N."/>
            <person name="Preston R."/>
            <person name="Balija V."/>
            <person name="McCombie W.R."/>
            <person name="Chow T."/>
            <person name="Chen H."/>
            <person name="Chung M."/>
            <person name="Chen C."/>
            <person name="Shaw J."/>
            <person name="Wu H."/>
            <person name="Hsiao K."/>
            <person name="Chao Y."/>
            <person name="Chu M."/>
            <person name="Cheng C."/>
            <person name="Hour A."/>
            <person name="Lee P."/>
            <person name="Lin S."/>
            <person name="Lin Y."/>
            <person name="Liou J."/>
            <person name="Liu S."/>
            <person name="Hsing Y."/>
            <person name="Raghuvanshi S."/>
            <person name="Mohanty A."/>
            <person name="Bharti A.K."/>
            <person name="Gaur A."/>
            <person name="Gupta V."/>
            <person name="Kumar D."/>
            <person name="Ravi V."/>
            <person name="Vij S."/>
            <person name="Kapur A."/>
            <person name="Khurana P."/>
            <person name="Khurana P."/>
            <person name="Khurana J.P."/>
            <person name="Tyagi A.K."/>
            <person name="Gaikwad K."/>
            <person name="Singh A."/>
            <person name="Dalal V."/>
            <person name="Srivastava S."/>
            <person name="Dixit A."/>
            <person name="Pal A.K."/>
            <person name="Ghazi I.A."/>
            <person name="Yadav M."/>
            <person name="Pandit A."/>
            <person name="Bhargava A."/>
            <person name="Sureshbabu K."/>
            <person name="Batra K."/>
            <person name="Sharma T.R."/>
            <person name="Mohapatra T."/>
            <person name="Singh N.K."/>
            <person name="Messing J."/>
            <person name="Nelson A.B."/>
            <person name="Fuks G."/>
            <person name="Kavchok S."/>
            <person name="Keizer G."/>
            <person name="Linton E."/>
            <person name="Llaca V."/>
            <person name="Song R."/>
            <person name="Tanyolac B."/>
            <person name="Young S."/>
            <person name="Ho-Il K."/>
            <person name="Hahn J.H."/>
            <person name="Sangsakoo G."/>
            <person name="Vanavichit A."/>
            <person name="de Mattos Luiz.A.T."/>
            <person name="Zimmer P.D."/>
            <person name="Malone G."/>
            <person name="Dellagostin O."/>
            <person name="de Oliveira A.C."/>
            <person name="Bevan M."/>
            <person name="Bancroft I."/>
            <person name="Minx P."/>
            <person name="Cordum H."/>
            <person name="Wilson R."/>
            <person name="Cheng Z."/>
            <person name="Jin W."/>
            <person name="Jiang J."/>
            <person name="Leong S.A."/>
            <person name="Iwama H."/>
            <person name="Gojobori T."/>
            <person name="Itoh T."/>
            <person name="Niimura Y."/>
            <person name="Fujii Y."/>
            <person name="Habara T."/>
            <person name="Sakai H."/>
            <person name="Sato Y."/>
            <person name="Wilson G."/>
            <person name="Kumar K."/>
            <person name="McCouch S."/>
            <person name="Juretic N."/>
            <person name="Hoen D."/>
            <person name="Wright S."/>
            <person name="Bruskiewich R."/>
            <person name="Bureau T."/>
            <person name="Miyao A."/>
            <person name="Hirochika H."/>
            <person name="Nishikawa T."/>
            <person name="Kadowaki K."/>
            <person name="Sugiura M."/>
            <person name="Burr B."/>
            <person name="Sasaki T."/>
        </authorList>
    </citation>
    <scope>NUCLEOTIDE SEQUENCE [LARGE SCALE GENOMIC DNA]</scope>
    <source>
        <strain evidence="3">cv. Nipponbare</strain>
    </source>
</reference>
<proteinExistence type="predicted"/>
<dbReference type="KEGG" id="dosa:Os08g0363200"/>
<reference evidence="3" key="2">
    <citation type="journal article" date="2008" name="Nucleic Acids Res.">
        <title>The rice annotation project database (RAP-DB): 2008 update.</title>
        <authorList>
            <consortium name="The rice annotation project (RAP)"/>
        </authorList>
    </citation>
    <scope>GENOME REANNOTATION</scope>
    <source>
        <strain evidence="3">cv. Nipponbare</strain>
    </source>
</reference>
<organism evidence="2 3">
    <name type="scientific">Oryza sativa subsp. japonica</name>
    <name type="common">Rice</name>
    <dbReference type="NCBI Taxonomy" id="39947"/>
    <lineage>
        <taxon>Eukaryota</taxon>
        <taxon>Viridiplantae</taxon>
        <taxon>Streptophyta</taxon>
        <taxon>Embryophyta</taxon>
        <taxon>Tracheophyta</taxon>
        <taxon>Spermatophyta</taxon>
        <taxon>Magnoliopsida</taxon>
        <taxon>Liliopsida</taxon>
        <taxon>Poales</taxon>
        <taxon>Poaceae</taxon>
        <taxon>BOP clade</taxon>
        <taxon>Oryzoideae</taxon>
        <taxon>Oryzeae</taxon>
        <taxon>Oryzinae</taxon>
        <taxon>Oryza</taxon>
        <taxon>Oryza sativa</taxon>
    </lineage>
</organism>
<feature type="region of interest" description="Disordered" evidence="1">
    <location>
        <begin position="1"/>
        <end position="59"/>
    </location>
</feature>
<accession>Q0J660</accession>
<dbReference type="EMBL" id="AP008214">
    <property type="protein sequence ID" value="BAF23555.1"/>
    <property type="molecule type" value="Genomic_DNA"/>
</dbReference>